<dbReference type="AlphaFoldDB" id="A0A9N8H6T0"/>
<evidence type="ECO:0000256" key="1">
    <source>
        <dbReference type="ARBA" id="ARBA00004167"/>
    </source>
</evidence>
<feature type="signal peptide" evidence="11">
    <location>
        <begin position="1"/>
        <end position="33"/>
    </location>
</feature>
<keyword evidence="9" id="KW-0325">Glycoprotein</keyword>
<dbReference type="InterPro" id="IPR001611">
    <property type="entry name" value="Leu-rich_rpt"/>
</dbReference>
<evidence type="ECO:0000256" key="5">
    <source>
        <dbReference type="ARBA" id="ARBA00022737"/>
    </source>
</evidence>
<evidence type="ECO:0000256" key="7">
    <source>
        <dbReference type="ARBA" id="ARBA00023136"/>
    </source>
</evidence>
<evidence type="ECO:0000256" key="8">
    <source>
        <dbReference type="ARBA" id="ARBA00023170"/>
    </source>
</evidence>
<dbReference type="FunFam" id="3.80.10.10:FF:000041">
    <property type="entry name" value="LRR receptor-like serine/threonine-protein kinase ERECTA"/>
    <property type="match status" value="1"/>
</dbReference>
<keyword evidence="6" id="KW-1133">Transmembrane helix</keyword>
<evidence type="ECO:0000256" key="11">
    <source>
        <dbReference type="SAM" id="SignalP"/>
    </source>
</evidence>
<protein>
    <submittedName>
        <fullName evidence="12">Serine threonine-protein kinase BRI1-like</fullName>
    </submittedName>
</protein>
<keyword evidence="8" id="KW-0675">Receptor</keyword>
<evidence type="ECO:0000256" key="4">
    <source>
        <dbReference type="ARBA" id="ARBA00022729"/>
    </source>
</evidence>
<keyword evidence="13" id="KW-1185">Reference proteome</keyword>
<keyword evidence="12" id="KW-0808">Transferase</keyword>
<evidence type="ECO:0000313" key="12">
    <source>
        <dbReference type="EMBL" id="CAB9501882.1"/>
    </source>
</evidence>
<keyword evidence="5" id="KW-0677">Repeat</keyword>
<reference evidence="12" key="1">
    <citation type="submission" date="2020-06" db="EMBL/GenBank/DDBJ databases">
        <authorList>
            <consortium name="Plant Systems Biology data submission"/>
        </authorList>
    </citation>
    <scope>NUCLEOTIDE SEQUENCE</scope>
    <source>
        <strain evidence="12">D6</strain>
    </source>
</reference>
<keyword evidence="2" id="KW-0433">Leucine-rich repeat</keyword>
<dbReference type="PANTHER" id="PTHR27000:SF775">
    <property type="entry name" value="PLANT INTRACELLULAR RAS-GROUP-RELATED LRR PROTEIN 3"/>
    <property type="match status" value="1"/>
</dbReference>
<evidence type="ECO:0000256" key="6">
    <source>
        <dbReference type="ARBA" id="ARBA00022989"/>
    </source>
</evidence>
<keyword evidence="12" id="KW-0418">Kinase</keyword>
<comment type="caution">
    <text evidence="12">The sequence shown here is derived from an EMBL/GenBank/DDBJ whole genome shotgun (WGS) entry which is preliminary data.</text>
</comment>
<keyword evidence="7" id="KW-0472">Membrane</keyword>
<dbReference type="GO" id="GO:0016020">
    <property type="term" value="C:membrane"/>
    <property type="evidence" value="ECO:0007669"/>
    <property type="project" value="UniProtKB-SubCell"/>
</dbReference>
<feature type="chain" id="PRO_5040185778" evidence="11">
    <location>
        <begin position="34"/>
        <end position="637"/>
    </location>
</feature>
<evidence type="ECO:0000256" key="3">
    <source>
        <dbReference type="ARBA" id="ARBA00022692"/>
    </source>
</evidence>
<keyword evidence="4 11" id="KW-0732">Signal</keyword>
<feature type="region of interest" description="Disordered" evidence="10">
    <location>
        <begin position="59"/>
        <end position="86"/>
    </location>
</feature>
<dbReference type="Pfam" id="PF00560">
    <property type="entry name" value="LRR_1"/>
    <property type="match status" value="1"/>
</dbReference>
<accession>A0A9N8H6T0</accession>
<keyword evidence="3" id="KW-0812">Transmembrane</keyword>
<dbReference type="Gene3D" id="3.80.10.10">
    <property type="entry name" value="Ribonuclease Inhibitor"/>
    <property type="match status" value="2"/>
</dbReference>
<name>A0A9N8H6T0_9STRA</name>
<evidence type="ECO:0000256" key="2">
    <source>
        <dbReference type="ARBA" id="ARBA00022614"/>
    </source>
</evidence>
<proteinExistence type="predicted"/>
<comment type="subcellular location">
    <subcellularLocation>
        <location evidence="1">Membrane</location>
        <topology evidence="1">Single-pass membrane protein</topology>
    </subcellularLocation>
</comment>
<dbReference type="Proteomes" id="UP001153069">
    <property type="component" value="Unassembled WGS sequence"/>
</dbReference>
<dbReference type="Pfam" id="PF13855">
    <property type="entry name" value="LRR_8"/>
    <property type="match status" value="2"/>
</dbReference>
<dbReference type="EMBL" id="CAICTM010000120">
    <property type="protein sequence ID" value="CAB9501882.1"/>
    <property type="molecule type" value="Genomic_DNA"/>
</dbReference>
<dbReference type="PANTHER" id="PTHR27000">
    <property type="entry name" value="LEUCINE-RICH REPEAT RECEPTOR-LIKE PROTEIN KINASE FAMILY PROTEIN-RELATED"/>
    <property type="match status" value="1"/>
</dbReference>
<evidence type="ECO:0000313" key="13">
    <source>
        <dbReference type="Proteomes" id="UP001153069"/>
    </source>
</evidence>
<dbReference type="OrthoDB" id="48847at2759"/>
<organism evidence="12 13">
    <name type="scientific">Seminavis robusta</name>
    <dbReference type="NCBI Taxonomy" id="568900"/>
    <lineage>
        <taxon>Eukaryota</taxon>
        <taxon>Sar</taxon>
        <taxon>Stramenopiles</taxon>
        <taxon>Ochrophyta</taxon>
        <taxon>Bacillariophyta</taxon>
        <taxon>Bacillariophyceae</taxon>
        <taxon>Bacillariophycidae</taxon>
        <taxon>Naviculales</taxon>
        <taxon>Naviculaceae</taxon>
        <taxon>Seminavis</taxon>
    </lineage>
</organism>
<dbReference type="InterPro" id="IPR032675">
    <property type="entry name" value="LRR_dom_sf"/>
</dbReference>
<sequence>MRASTSINSSLGGSRRLVLLLFILFNLVSVCHCKKDDKVEEEEEHEYIFQDVDEDTGATTTVTSTTTTTTTSTTVVTGSPTTSPSANNREEEIILFLSPRFGDAATLSDDSTPQGQAVNWMANDDPLQLPIPPSQRYSGAYRFVQRYALAVLCFAWAPPTPANLPATTNTTSKTNTTNGIPFLTGDSECDWNDQIPLITGETLVIGAQCNALQEVDYINLPSMKLVGTIPDETALLLALTHLTLPYNQLEGGIPNRLQYLTGLSIIDLQQNAMTGNLPAAGFQKWTQLTSLALNGNKLTGVLPTQLVNMTSLTSLQLQNNELFGIIEILNFIPTLLQLNLASNSFAGRISQLSLVDLVNLQQLDLSDNFFQGTFPEDFLLTNSSVVHNDTTTMVVTTTTTTTTTTVGRHGGHDFNPELQFLRLHSNQFAGNLDETLLNLPNLIALDVSDNVFTGTLPQVDTISNLQFLSLASNPWQPGPIPWGLISTTQFKELNLGDTNRNGNIPTWLGINHFDLELLALDNNDLEGTIPESIGDIASLRYLLLQNNKLEGTLPVSMANLQQLEVLRMDGNRLAGSTAPICLPNSTALVLFAADCTDFDDECPCCTHCTRCWGCDGDTEAVLATNTWTHRGGTRARK</sequence>
<evidence type="ECO:0000256" key="9">
    <source>
        <dbReference type="ARBA" id="ARBA00023180"/>
    </source>
</evidence>
<evidence type="ECO:0000256" key="10">
    <source>
        <dbReference type="SAM" id="MobiDB-lite"/>
    </source>
</evidence>
<dbReference type="SUPFAM" id="SSF52058">
    <property type="entry name" value="L domain-like"/>
    <property type="match status" value="2"/>
</dbReference>
<gene>
    <name evidence="12" type="ORF">SEMRO_121_G058760.1</name>
</gene>
<dbReference type="GO" id="GO:0016301">
    <property type="term" value="F:kinase activity"/>
    <property type="evidence" value="ECO:0007669"/>
    <property type="project" value="UniProtKB-KW"/>
</dbReference>